<comment type="caution">
    <text evidence="2">The sequence shown here is derived from an EMBL/GenBank/DDBJ whole genome shotgun (WGS) entry which is preliminary data.</text>
</comment>
<dbReference type="InterPro" id="IPR036691">
    <property type="entry name" value="Endo/exonu/phosph_ase_sf"/>
</dbReference>
<dbReference type="Proteomes" id="UP000242972">
    <property type="component" value="Unassembled WGS sequence"/>
</dbReference>
<dbReference type="InterPro" id="IPR005135">
    <property type="entry name" value="Endo/exonuclease/phosphatase"/>
</dbReference>
<name>A0A2T2XD13_9FIRM</name>
<evidence type="ECO:0000313" key="3">
    <source>
        <dbReference type="Proteomes" id="UP000242972"/>
    </source>
</evidence>
<evidence type="ECO:0000259" key="1">
    <source>
        <dbReference type="Pfam" id="PF03372"/>
    </source>
</evidence>
<dbReference type="Pfam" id="PF03372">
    <property type="entry name" value="Exo_endo_phos"/>
    <property type="match status" value="1"/>
</dbReference>
<proteinExistence type="predicted"/>
<sequence length="229" mass="25705">MRIGFWNCQRVGNIDTNNWFTADRTGFVWATVEQWLKLASPPDVLVLAEITQSGEKLATALNQDSFIQAKGYRAEFHAFANKNGGASPCSMLVIGKIDRRGFQVDICGGRGLKRPYLKITWNDKSFGACHAIANPNQALDEVTTIIDDLQAQDVSVLIGDMNYDFANFSPDYQGYNQWKPMRWGDGPSFQGKKTLDYVWHDSSTAVFPREVPPHTDWAVIDHAPIAFEI</sequence>
<gene>
    <name evidence="2" type="ORF">C7B46_14460</name>
</gene>
<dbReference type="AlphaFoldDB" id="A0A2T2XD13"/>
<dbReference type="EMBL" id="PXYW01000042">
    <property type="protein sequence ID" value="PSR32403.1"/>
    <property type="molecule type" value="Genomic_DNA"/>
</dbReference>
<dbReference type="SUPFAM" id="SSF56219">
    <property type="entry name" value="DNase I-like"/>
    <property type="match status" value="1"/>
</dbReference>
<reference evidence="2 3" key="1">
    <citation type="journal article" date="2014" name="BMC Genomics">
        <title>Comparison of environmental and isolate Sulfobacillus genomes reveals diverse carbon, sulfur, nitrogen, and hydrogen metabolisms.</title>
        <authorList>
            <person name="Justice N.B."/>
            <person name="Norman A."/>
            <person name="Brown C.T."/>
            <person name="Singh A."/>
            <person name="Thomas B.C."/>
            <person name="Banfield J.F."/>
        </authorList>
    </citation>
    <scope>NUCLEOTIDE SEQUENCE [LARGE SCALE GENOMIC DNA]</scope>
    <source>
        <strain evidence="2">AMDSBA4</strain>
    </source>
</reference>
<dbReference type="Gene3D" id="3.60.10.10">
    <property type="entry name" value="Endonuclease/exonuclease/phosphatase"/>
    <property type="match status" value="1"/>
</dbReference>
<accession>A0A2T2XD13</accession>
<organism evidence="2 3">
    <name type="scientific">Sulfobacillus benefaciens</name>
    <dbReference type="NCBI Taxonomy" id="453960"/>
    <lineage>
        <taxon>Bacteria</taxon>
        <taxon>Bacillati</taxon>
        <taxon>Bacillota</taxon>
        <taxon>Clostridia</taxon>
        <taxon>Eubacteriales</taxon>
        <taxon>Clostridiales Family XVII. Incertae Sedis</taxon>
        <taxon>Sulfobacillus</taxon>
    </lineage>
</organism>
<dbReference type="GO" id="GO:0003824">
    <property type="term" value="F:catalytic activity"/>
    <property type="evidence" value="ECO:0007669"/>
    <property type="project" value="InterPro"/>
</dbReference>
<evidence type="ECO:0000313" key="2">
    <source>
        <dbReference type="EMBL" id="PSR32403.1"/>
    </source>
</evidence>
<protein>
    <recommendedName>
        <fullName evidence="1">Endonuclease/exonuclease/phosphatase domain-containing protein</fullName>
    </recommendedName>
</protein>
<feature type="domain" description="Endonuclease/exonuclease/phosphatase" evidence="1">
    <location>
        <begin position="32"/>
        <end position="216"/>
    </location>
</feature>